<feature type="transmembrane region" description="Helical" evidence="6">
    <location>
        <begin position="16"/>
        <end position="37"/>
    </location>
</feature>
<evidence type="ECO:0000256" key="1">
    <source>
        <dbReference type="ARBA" id="ARBA00004141"/>
    </source>
</evidence>
<evidence type="ECO:0000256" key="6">
    <source>
        <dbReference type="SAM" id="Phobius"/>
    </source>
</evidence>
<dbReference type="PANTHER" id="PTHR11654">
    <property type="entry name" value="OLIGOPEPTIDE TRANSPORTER-RELATED"/>
    <property type="match status" value="1"/>
</dbReference>
<dbReference type="AlphaFoldDB" id="A0AAN7GFF8"/>
<evidence type="ECO:0000256" key="3">
    <source>
        <dbReference type="ARBA" id="ARBA00022692"/>
    </source>
</evidence>
<evidence type="ECO:0000313" key="8">
    <source>
        <dbReference type="Proteomes" id="UP001324115"/>
    </source>
</evidence>
<dbReference type="SUPFAM" id="SSF103473">
    <property type="entry name" value="MFS general substrate transporter"/>
    <property type="match status" value="1"/>
</dbReference>
<evidence type="ECO:0000256" key="5">
    <source>
        <dbReference type="ARBA" id="ARBA00023136"/>
    </source>
</evidence>
<protein>
    <submittedName>
        <fullName evidence="7">Uncharacterized protein</fullName>
    </submittedName>
</protein>
<reference evidence="7 8" key="1">
    <citation type="journal article" date="2023" name="G3 (Bethesda)">
        <title>A haplotype-resolved chromosome-scale genome for Quercus rubra L. provides insights into the genetics of adaptive traits for red oak species.</title>
        <authorList>
            <person name="Kapoor B."/>
            <person name="Jenkins J."/>
            <person name="Schmutz J."/>
            <person name="Zhebentyayeva T."/>
            <person name="Kuelheim C."/>
            <person name="Coggeshall M."/>
            <person name="Heim C."/>
            <person name="Lasky J.R."/>
            <person name="Leites L."/>
            <person name="Islam-Faridi N."/>
            <person name="Romero-Severson J."/>
            <person name="DeLeo V.L."/>
            <person name="Lucas S.M."/>
            <person name="Lazic D."/>
            <person name="Gailing O."/>
            <person name="Carlson J."/>
            <person name="Staton M."/>
        </authorList>
    </citation>
    <scope>NUCLEOTIDE SEQUENCE [LARGE SCALE GENOMIC DNA]</scope>
    <source>
        <strain evidence="7">Pseudo-F2</strain>
    </source>
</reference>
<keyword evidence="4 6" id="KW-1133">Transmembrane helix</keyword>
<dbReference type="GO" id="GO:0016020">
    <property type="term" value="C:membrane"/>
    <property type="evidence" value="ECO:0007669"/>
    <property type="project" value="UniProtKB-SubCell"/>
</dbReference>
<gene>
    <name evidence="7" type="ORF">RGQ29_000490</name>
</gene>
<organism evidence="7 8">
    <name type="scientific">Quercus rubra</name>
    <name type="common">Northern red oak</name>
    <name type="synonym">Quercus borealis</name>
    <dbReference type="NCBI Taxonomy" id="3512"/>
    <lineage>
        <taxon>Eukaryota</taxon>
        <taxon>Viridiplantae</taxon>
        <taxon>Streptophyta</taxon>
        <taxon>Embryophyta</taxon>
        <taxon>Tracheophyta</taxon>
        <taxon>Spermatophyta</taxon>
        <taxon>Magnoliopsida</taxon>
        <taxon>eudicotyledons</taxon>
        <taxon>Gunneridae</taxon>
        <taxon>Pentapetalae</taxon>
        <taxon>rosids</taxon>
        <taxon>fabids</taxon>
        <taxon>Fagales</taxon>
        <taxon>Fagaceae</taxon>
        <taxon>Quercus</taxon>
    </lineage>
</organism>
<evidence type="ECO:0000256" key="2">
    <source>
        <dbReference type="ARBA" id="ARBA00005982"/>
    </source>
</evidence>
<evidence type="ECO:0000313" key="7">
    <source>
        <dbReference type="EMBL" id="KAK4606239.1"/>
    </source>
</evidence>
<dbReference type="EMBL" id="JAXUIC010000001">
    <property type="protein sequence ID" value="KAK4606239.1"/>
    <property type="molecule type" value="Genomic_DNA"/>
</dbReference>
<keyword evidence="5 6" id="KW-0472">Membrane</keyword>
<feature type="transmembrane region" description="Helical" evidence="6">
    <location>
        <begin position="43"/>
        <end position="63"/>
    </location>
</feature>
<evidence type="ECO:0000256" key="4">
    <source>
        <dbReference type="ARBA" id="ARBA00022989"/>
    </source>
</evidence>
<comment type="subcellular location">
    <subcellularLocation>
        <location evidence="1">Membrane</location>
        <topology evidence="1">Multi-pass membrane protein</topology>
    </subcellularLocation>
</comment>
<accession>A0AAN7GFF8</accession>
<dbReference type="InterPro" id="IPR036259">
    <property type="entry name" value="MFS_trans_sf"/>
</dbReference>
<dbReference type="Pfam" id="PF00854">
    <property type="entry name" value="PTR2"/>
    <property type="match status" value="1"/>
</dbReference>
<dbReference type="InterPro" id="IPR000109">
    <property type="entry name" value="POT_fam"/>
</dbReference>
<comment type="similarity">
    <text evidence="2">Belongs to the major facilitator superfamily. Proton-dependent oligopeptide transporter (POT/PTR) (TC 2.A.17) family.</text>
</comment>
<proteinExistence type="inferred from homology"/>
<comment type="caution">
    <text evidence="7">The sequence shown here is derived from an EMBL/GenBank/DDBJ whole genome shotgun (WGS) entry which is preliminary data.</text>
</comment>
<dbReference type="GO" id="GO:0022857">
    <property type="term" value="F:transmembrane transporter activity"/>
    <property type="evidence" value="ECO:0007669"/>
    <property type="project" value="InterPro"/>
</dbReference>
<name>A0AAN7GFF8_QUERU</name>
<dbReference type="Proteomes" id="UP001324115">
    <property type="component" value="Unassembled WGS sequence"/>
</dbReference>
<feature type="transmembrane region" description="Helical" evidence="6">
    <location>
        <begin position="199"/>
        <end position="220"/>
    </location>
</feature>
<sequence length="239" mass="27549">MGANQFDKPKDREIFFNWYFFTFFFASAVSNTAIVYIEDNVSWRVGFGICAITNFIGLAFLLLGNRFYLHDKPQGSPFTSIVRVIVATIQKWKIKLSSNIEDYYYKHDGITETATIPKMSFRFLNRAAFKTEGDVGSDGSIAKPWRICTIQQVEDLKTLIRIFPLWLSGINMLKRKKKVVILALIADAHGEQCKKRTCISLLIGLGYIFNIFTTVVMDYYNWFIIKVELIIDQGEMMLI</sequence>
<dbReference type="Gene3D" id="1.20.1250.20">
    <property type="entry name" value="MFS general substrate transporter like domains"/>
    <property type="match status" value="1"/>
</dbReference>
<keyword evidence="3 6" id="KW-0812">Transmembrane</keyword>
<keyword evidence="8" id="KW-1185">Reference proteome</keyword>